<feature type="transmembrane region" description="Helical" evidence="8">
    <location>
        <begin position="493"/>
        <end position="512"/>
    </location>
</feature>
<dbReference type="RefSeq" id="WP_075773860.1">
    <property type="nucleotide sequence ID" value="NZ_CP019437.1"/>
</dbReference>
<keyword evidence="5 8" id="KW-0812">Transmembrane</keyword>
<comment type="similarity">
    <text evidence="2">Belongs to the BCCT transporter (TC 2.A.15) family.</text>
</comment>
<feature type="transmembrane region" description="Helical" evidence="8">
    <location>
        <begin position="361"/>
        <end position="379"/>
    </location>
</feature>
<evidence type="ECO:0000256" key="5">
    <source>
        <dbReference type="ARBA" id="ARBA00022692"/>
    </source>
</evidence>
<accession>A0ABN4XDX7</accession>
<evidence type="ECO:0000256" key="7">
    <source>
        <dbReference type="ARBA" id="ARBA00023136"/>
    </source>
</evidence>
<feature type="transmembrane region" description="Helical" evidence="8">
    <location>
        <begin position="120"/>
        <end position="144"/>
    </location>
</feature>
<protein>
    <submittedName>
        <fullName evidence="9">BCCT transporter</fullName>
    </submittedName>
</protein>
<dbReference type="Proteomes" id="UP000185622">
    <property type="component" value="Chromosome"/>
</dbReference>
<keyword evidence="7 8" id="KW-0472">Membrane</keyword>
<evidence type="ECO:0000256" key="6">
    <source>
        <dbReference type="ARBA" id="ARBA00022989"/>
    </source>
</evidence>
<name>A0ABN4XDX7_9RHOB</name>
<feature type="transmembrane region" description="Helical" evidence="8">
    <location>
        <begin position="85"/>
        <end position="108"/>
    </location>
</feature>
<evidence type="ECO:0000256" key="1">
    <source>
        <dbReference type="ARBA" id="ARBA00004651"/>
    </source>
</evidence>
<keyword evidence="4" id="KW-1003">Cell membrane</keyword>
<keyword evidence="3" id="KW-0813">Transport</keyword>
<keyword evidence="6 8" id="KW-1133">Transmembrane helix</keyword>
<sequence>MAEPEEVQGIPAPEGDTQLIETDYEIGQDNLEGQVGPFGFDIHNPVFMISALTIVAFVFYALALPEQASEIFGAMRPWLTSTFDWFFMSAANIFVIFCLALIVSPYGAVRLGGTDAEPDFTYMGWFAMLFAAGMGIGLMFFGVLEPVYHMAVSQPLGTPSPFDADGNLIPENVARAKEMGLAATIYHWGLHPWAIYAVVALALALFSYNKGLPLTIRSAFYPIFGEKVWGWTGHIIDIIAVFATLFGLATSLGFGAQQANAGLNHVFGVPINTTVQIILITIITGVALFSVLRGLDGGVKLLSEINMGIAALLLLFVLFAGPTLMIFTDFGQGLLAYAKDIIPLSNPIGRTDDSYRDGWTAFYWAWWISWSPFVGMFIARVSRGRTVREFIICVLLIPSLVCVLWMAVFGGVAIDQVISDPAGSLVKAQVIDSYNPPLSLFAMLEGLPLTSITSVIAIILVIVFFVTSSDSGSLVIDTITAGGKVDAPVPQRVFWATFEGAVAIVLLIGGGLSALQAMVISTGLPFTLVLLVMCWAIWKGLRTEPR</sequence>
<evidence type="ECO:0000256" key="3">
    <source>
        <dbReference type="ARBA" id="ARBA00022448"/>
    </source>
</evidence>
<organism evidence="9 10">
    <name type="scientific">Thioclava nitratireducens</name>
    <dbReference type="NCBI Taxonomy" id="1915078"/>
    <lineage>
        <taxon>Bacteria</taxon>
        <taxon>Pseudomonadati</taxon>
        <taxon>Pseudomonadota</taxon>
        <taxon>Alphaproteobacteria</taxon>
        <taxon>Rhodobacterales</taxon>
        <taxon>Paracoccaceae</taxon>
        <taxon>Thioclava</taxon>
    </lineage>
</organism>
<proteinExistence type="inferred from homology"/>
<evidence type="ECO:0000256" key="4">
    <source>
        <dbReference type="ARBA" id="ARBA00022475"/>
    </source>
</evidence>
<comment type="subcellular location">
    <subcellularLocation>
        <location evidence="1">Cell membrane</location>
        <topology evidence="1">Multi-pass membrane protein</topology>
    </subcellularLocation>
</comment>
<evidence type="ECO:0000256" key="8">
    <source>
        <dbReference type="SAM" id="Phobius"/>
    </source>
</evidence>
<feature type="transmembrane region" description="Helical" evidence="8">
    <location>
        <begin position="228"/>
        <end position="254"/>
    </location>
</feature>
<reference evidence="9 10" key="1">
    <citation type="submission" date="2017-01" db="EMBL/GenBank/DDBJ databases">
        <title>The complete genome sequence of a sulfur-oxidizing marine bacterium Thioclava sp. 25B10_4T.</title>
        <authorList>
            <person name="Liu Y."/>
            <person name="Lai Q."/>
            <person name="Shao Z."/>
        </authorList>
    </citation>
    <scope>NUCLEOTIDE SEQUENCE [LARGE SCALE GENOMIC DNA]</scope>
    <source>
        <strain evidence="9 10">25B10_4</strain>
    </source>
</reference>
<dbReference type="InterPro" id="IPR000060">
    <property type="entry name" value="BCCT_transptr"/>
</dbReference>
<feature type="transmembrane region" description="Helical" evidence="8">
    <location>
        <begin position="274"/>
        <end position="295"/>
    </location>
</feature>
<feature type="transmembrane region" description="Helical" evidence="8">
    <location>
        <begin position="307"/>
        <end position="327"/>
    </location>
</feature>
<feature type="transmembrane region" description="Helical" evidence="8">
    <location>
        <begin position="518"/>
        <end position="538"/>
    </location>
</feature>
<dbReference type="PANTHER" id="PTHR30047">
    <property type="entry name" value="HIGH-AFFINITY CHOLINE TRANSPORT PROTEIN-RELATED"/>
    <property type="match status" value="1"/>
</dbReference>
<feature type="transmembrane region" description="Helical" evidence="8">
    <location>
        <begin position="185"/>
        <end position="208"/>
    </location>
</feature>
<feature type="transmembrane region" description="Helical" evidence="8">
    <location>
        <begin position="446"/>
        <end position="466"/>
    </location>
</feature>
<dbReference type="Pfam" id="PF02028">
    <property type="entry name" value="BCCT"/>
    <property type="match status" value="1"/>
</dbReference>
<dbReference type="NCBIfam" id="TIGR00842">
    <property type="entry name" value="bcct"/>
    <property type="match status" value="1"/>
</dbReference>
<gene>
    <name evidence="9" type="ORF">BMG03_17825</name>
</gene>
<evidence type="ECO:0000313" key="10">
    <source>
        <dbReference type="Proteomes" id="UP000185622"/>
    </source>
</evidence>
<dbReference type="PANTHER" id="PTHR30047:SF7">
    <property type="entry name" value="HIGH-AFFINITY CHOLINE TRANSPORT PROTEIN"/>
    <property type="match status" value="1"/>
</dbReference>
<keyword evidence="10" id="KW-1185">Reference proteome</keyword>
<feature type="transmembrane region" description="Helical" evidence="8">
    <location>
        <begin position="391"/>
        <end position="414"/>
    </location>
</feature>
<evidence type="ECO:0000313" key="9">
    <source>
        <dbReference type="EMBL" id="AQS49440.1"/>
    </source>
</evidence>
<feature type="transmembrane region" description="Helical" evidence="8">
    <location>
        <begin position="46"/>
        <end position="65"/>
    </location>
</feature>
<dbReference type="EMBL" id="CP019437">
    <property type="protein sequence ID" value="AQS49440.1"/>
    <property type="molecule type" value="Genomic_DNA"/>
</dbReference>
<evidence type="ECO:0000256" key="2">
    <source>
        <dbReference type="ARBA" id="ARBA00005658"/>
    </source>
</evidence>